<evidence type="ECO:0000256" key="1">
    <source>
        <dbReference type="SAM" id="MobiDB-lite"/>
    </source>
</evidence>
<evidence type="ECO:0000313" key="2">
    <source>
        <dbReference type="EMBL" id="GMH06227.1"/>
    </source>
</evidence>
<gene>
    <name evidence="2" type="ORF">Nepgr_008067</name>
</gene>
<dbReference type="EMBL" id="BSYO01000006">
    <property type="protein sequence ID" value="GMH06227.1"/>
    <property type="molecule type" value="Genomic_DNA"/>
</dbReference>
<name>A0AAD3S8W0_NEPGR</name>
<organism evidence="2 3">
    <name type="scientific">Nepenthes gracilis</name>
    <name type="common">Slender pitcher plant</name>
    <dbReference type="NCBI Taxonomy" id="150966"/>
    <lineage>
        <taxon>Eukaryota</taxon>
        <taxon>Viridiplantae</taxon>
        <taxon>Streptophyta</taxon>
        <taxon>Embryophyta</taxon>
        <taxon>Tracheophyta</taxon>
        <taxon>Spermatophyta</taxon>
        <taxon>Magnoliopsida</taxon>
        <taxon>eudicotyledons</taxon>
        <taxon>Gunneridae</taxon>
        <taxon>Pentapetalae</taxon>
        <taxon>Caryophyllales</taxon>
        <taxon>Nepenthaceae</taxon>
        <taxon>Nepenthes</taxon>
    </lineage>
</organism>
<keyword evidence="3" id="KW-1185">Reference proteome</keyword>
<comment type="caution">
    <text evidence="2">The sequence shown here is derived from an EMBL/GenBank/DDBJ whole genome shotgun (WGS) entry which is preliminary data.</text>
</comment>
<accession>A0AAD3S8W0</accession>
<feature type="region of interest" description="Disordered" evidence="1">
    <location>
        <begin position="1"/>
        <end position="75"/>
    </location>
</feature>
<proteinExistence type="predicted"/>
<reference evidence="2" key="1">
    <citation type="submission" date="2023-05" db="EMBL/GenBank/DDBJ databases">
        <title>Nepenthes gracilis genome sequencing.</title>
        <authorList>
            <person name="Fukushima K."/>
        </authorList>
    </citation>
    <scope>NUCLEOTIDE SEQUENCE</scope>
    <source>
        <strain evidence="2">SING2019-196</strain>
    </source>
</reference>
<dbReference type="AlphaFoldDB" id="A0AAD3S8W0"/>
<feature type="compositionally biased region" description="Pro residues" evidence="1">
    <location>
        <begin position="12"/>
        <end position="24"/>
    </location>
</feature>
<sequence>MAGLLGAHPGPRQIPNPSCEPAPPSSLGSHVAPVVAPTDNPSEPGDQIHFEADESLSSTPSHDIYSGHTPDLVANNKPKATRSVVSYVEALRSGIPADGTGSLGMGATSMALCPILEADRLEALSISNCPEVGVASVHNALSFPKGGVPSRCSNSSNCGGSLDVLSCDANSVLRLN</sequence>
<protein>
    <submittedName>
        <fullName evidence="2">Uncharacterized protein</fullName>
    </submittedName>
</protein>
<dbReference type="Proteomes" id="UP001279734">
    <property type="component" value="Unassembled WGS sequence"/>
</dbReference>
<evidence type="ECO:0000313" key="3">
    <source>
        <dbReference type="Proteomes" id="UP001279734"/>
    </source>
</evidence>